<evidence type="ECO:0000313" key="3">
    <source>
        <dbReference type="Proteomes" id="UP000053097"/>
    </source>
</evidence>
<sequence>MAMHILMTDFAPSEKNRILKKNAVPRHFEGNEVSKITPICAEDNLKTNISMTGVRQNRKDNDDLDDFTKSQN</sequence>
<dbReference type="Proteomes" id="UP000053097">
    <property type="component" value="Unassembled WGS sequence"/>
</dbReference>
<accession>A0A026WEY0</accession>
<dbReference type="EMBL" id="KK107245">
    <property type="protein sequence ID" value="EZA54513.1"/>
    <property type="molecule type" value="Genomic_DNA"/>
</dbReference>
<name>A0A026WEY0_OOCBI</name>
<proteinExistence type="predicted"/>
<dbReference type="AlphaFoldDB" id="A0A026WEY0"/>
<protein>
    <submittedName>
        <fullName evidence="2">Uncharacterized protein</fullName>
    </submittedName>
</protein>
<keyword evidence="3" id="KW-1185">Reference proteome</keyword>
<gene>
    <name evidence="2" type="ORF">X777_05492</name>
</gene>
<reference evidence="2 3" key="1">
    <citation type="journal article" date="2014" name="Curr. Biol.">
        <title>The genome of the clonal raider ant Cerapachys biroi.</title>
        <authorList>
            <person name="Oxley P.R."/>
            <person name="Ji L."/>
            <person name="Fetter-Pruneda I."/>
            <person name="McKenzie S.K."/>
            <person name="Li C."/>
            <person name="Hu H."/>
            <person name="Zhang G."/>
            <person name="Kronauer D.J."/>
        </authorList>
    </citation>
    <scope>NUCLEOTIDE SEQUENCE [LARGE SCALE GENOMIC DNA]</scope>
</reference>
<evidence type="ECO:0000313" key="2">
    <source>
        <dbReference type="EMBL" id="EZA54513.1"/>
    </source>
</evidence>
<feature type="region of interest" description="Disordered" evidence="1">
    <location>
        <begin position="51"/>
        <end position="72"/>
    </location>
</feature>
<evidence type="ECO:0000256" key="1">
    <source>
        <dbReference type="SAM" id="MobiDB-lite"/>
    </source>
</evidence>
<organism evidence="2 3">
    <name type="scientific">Ooceraea biroi</name>
    <name type="common">Clonal raider ant</name>
    <name type="synonym">Cerapachys biroi</name>
    <dbReference type="NCBI Taxonomy" id="2015173"/>
    <lineage>
        <taxon>Eukaryota</taxon>
        <taxon>Metazoa</taxon>
        <taxon>Ecdysozoa</taxon>
        <taxon>Arthropoda</taxon>
        <taxon>Hexapoda</taxon>
        <taxon>Insecta</taxon>
        <taxon>Pterygota</taxon>
        <taxon>Neoptera</taxon>
        <taxon>Endopterygota</taxon>
        <taxon>Hymenoptera</taxon>
        <taxon>Apocrita</taxon>
        <taxon>Aculeata</taxon>
        <taxon>Formicoidea</taxon>
        <taxon>Formicidae</taxon>
        <taxon>Dorylinae</taxon>
        <taxon>Ooceraea</taxon>
    </lineage>
</organism>